<accession>A0ABV7EN49</accession>
<organism evidence="8 9">
    <name type="scientific">Salinisphaera aquimarina</name>
    <dbReference type="NCBI Taxonomy" id="2094031"/>
    <lineage>
        <taxon>Bacteria</taxon>
        <taxon>Pseudomonadati</taxon>
        <taxon>Pseudomonadota</taxon>
        <taxon>Gammaproteobacteria</taxon>
        <taxon>Salinisphaerales</taxon>
        <taxon>Salinisphaeraceae</taxon>
        <taxon>Salinisphaera</taxon>
    </lineage>
</organism>
<feature type="transmembrane region" description="Helical" evidence="6">
    <location>
        <begin position="26"/>
        <end position="46"/>
    </location>
</feature>
<dbReference type="Pfam" id="PF00892">
    <property type="entry name" value="EamA"/>
    <property type="match status" value="2"/>
</dbReference>
<evidence type="ECO:0000256" key="2">
    <source>
        <dbReference type="ARBA" id="ARBA00007362"/>
    </source>
</evidence>
<feature type="transmembrane region" description="Helical" evidence="6">
    <location>
        <begin position="204"/>
        <end position="224"/>
    </location>
</feature>
<dbReference type="PANTHER" id="PTHR32322">
    <property type="entry name" value="INNER MEMBRANE TRANSPORTER"/>
    <property type="match status" value="1"/>
</dbReference>
<dbReference type="InterPro" id="IPR000620">
    <property type="entry name" value="EamA_dom"/>
</dbReference>
<evidence type="ECO:0000256" key="6">
    <source>
        <dbReference type="SAM" id="Phobius"/>
    </source>
</evidence>
<dbReference type="PANTHER" id="PTHR32322:SF2">
    <property type="entry name" value="EAMA DOMAIN-CONTAINING PROTEIN"/>
    <property type="match status" value="1"/>
</dbReference>
<feature type="transmembrane region" description="Helical" evidence="6">
    <location>
        <begin position="113"/>
        <end position="132"/>
    </location>
</feature>
<feature type="transmembrane region" description="Helical" evidence="6">
    <location>
        <begin position="292"/>
        <end position="311"/>
    </location>
</feature>
<keyword evidence="4 6" id="KW-1133">Transmembrane helix</keyword>
<keyword evidence="3 6" id="KW-0812">Transmembrane</keyword>
<evidence type="ECO:0000256" key="5">
    <source>
        <dbReference type="ARBA" id="ARBA00023136"/>
    </source>
</evidence>
<dbReference type="EMBL" id="JBHRSS010000003">
    <property type="protein sequence ID" value="MFC3104149.1"/>
    <property type="molecule type" value="Genomic_DNA"/>
</dbReference>
<dbReference type="Proteomes" id="UP001595462">
    <property type="component" value="Unassembled WGS sequence"/>
</dbReference>
<name>A0ABV7EN49_9GAMM</name>
<feature type="domain" description="EamA" evidence="7">
    <location>
        <begin position="173"/>
        <end position="309"/>
    </location>
</feature>
<dbReference type="InterPro" id="IPR037185">
    <property type="entry name" value="EmrE-like"/>
</dbReference>
<evidence type="ECO:0000256" key="1">
    <source>
        <dbReference type="ARBA" id="ARBA00004141"/>
    </source>
</evidence>
<evidence type="ECO:0000313" key="8">
    <source>
        <dbReference type="EMBL" id="MFC3104149.1"/>
    </source>
</evidence>
<dbReference type="InterPro" id="IPR050638">
    <property type="entry name" value="AA-Vitamin_Transporters"/>
</dbReference>
<feature type="transmembrane region" description="Helical" evidence="6">
    <location>
        <begin position="52"/>
        <end position="71"/>
    </location>
</feature>
<dbReference type="SUPFAM" id="SSF103481">
    <property type="entry name" value="Multidrug resistance efflux transporter EmrE"/>
    <property type="match status" value="2"/>
</dbReference>
<feature type="transmembrane region" description="Helical" evidence="6">
    <location>
        <begin position="171"/>
        <end position="192"/>
    </location>
</feature>
<feature type="domain" description="EamA" evidence="7">
    <location>
        <begin position="24"/>
        <end position="155"/>
    </location>
</feature>
<evidence type="ECO:0000313" key="9">
    <source>
        <dbReference type="Proteomes" id="UP001595462"/>
    </source>
</evidence>
<evidence type="ECO:0000256" key="3">
    <source>
        <dbReference type="ARBA" id="ARBA00022692"/>
    </source>
</evidence>
<feature type="transmembrane region" description="Helical" evidence="6">
    <location>
        <begin position="267"/>
        <end position="286"/>
    </location>
</feature>
<sequence>MAYASATTAPVTPVVARRALDMQGSLLMLVFCLALGLQQVAIKWVAADITPLAQIGIRSLLAALLVIAVAYMRGVRIADARAVFWPGVAVGIGFASEFCFVALGLGFTTASHMSVFLYTAPVFAALGLHFLVPGEQLTLRHWTGIAIAFTGIVCAMAPTGSSVGGPPVPDLIIGDLLGTMAGLGWAATTVVIRTTRLSEERPVLTLSYQLSIAAFALLTIAVLLGDMASIQITPAVIASMTFQTLGIAFGVLLLWFALLRRYLASRLGVFSFLSPVFGVAFGALLLGDPLTWNFIAGGVAIIAGVVLVSVPGKRRARETSRPRR</sequence>
<comment type="caution">
    <text evidence="8">The sequence shown here is derived from an EMBL/GenBank/DDBJ whole genome shotgun (WGS) entry which is preliminary data.</text>
</comment>
<reference evidence="9" key="1">
    <citation type="journal article" date="2019" name="Int. J. Syst. Evol. Microbiol.">
        <title>The Global Catalogue of Microorganisms (GCM) 10K type strain sequencing project: providing services to taxonomists for standard genome sequencing and annotation.</title>
        <authorList>
            <consortium name="The Broad Institute Genomics Platform"/>
            <consortium name="The Broad Institute Genome Sequencing Center for Infectious Disease"/>
            <person name="Wu L."/>
            <person name="Ma J."/>
        </authorList>
    </citation>
    <scope>NUCLEOTIDE SEQUENCE [LARGE SCALE GENOMIC DNA]</scope>
    <source>
        <strain evidence="9">KCTC 52640</strain>
    </source>
</reference>
<gene>
    <name evidence="8" type="ORF">ACFOSU_09605</name>
</gene>
<protein>
    <submittedName>
        <fullName evidence="8">DMT family transporter</fullName>
    </submittedName>
</protein>
<feature type="transmembrane region" description="Helical" evidence="6">
    <location>
        <begin position="83"/>
        <end position="107"/>
    </location>
</feature>
<proteinExistence type="inferred from homology"/>
<feature type="transmembrane region" description="Helical" evidence="6">
    <location>
        <begin position="236"/>
        <end position="258"/>
    </location>
</feature>
<dbReference type="RefSeq" id="WP_380688853.1">
    <property type="nucleotide sequence ID" value="NZ_JBHRSS010000003.1"/>
</dbReference>
<comment type="subcellular location">
    <subcellularLocation>
        <location evidence="1">Membrane</location>
        <topology evidence="1">Multi-pass membrane protein</topology>
    </subcellularLocation>
</comment>
<keyword evidence="9" id="KW-1185">Reference proteome</keyword>
<evidence type="ECO:0000256" key="4">
    <source>
        <dbReference type="ARBA" id="ARBA00022989"/>
    </source>
</evidence>
<evidence type="ECO:0000259" key="7">
    <source>
        <dbReference type="Pfam" id="PF00892"/>
    </source>
</evidence>
<keyword evidence="5 6" id="KW-0472">Membrane</keyword>
<feature type="transmembrane region" description="Helical" evidence="6">
    <location>
        <begin position="139"/>
        <end position="159"/>
    </location>
</feature>
<comment type="similarity">
    <text evidence="2">Belongs to the EamA transporter family.</text>
</comment>